<gene>
    <name evidence="7" type="ORF">GCM10022242_41220</name>
</gene>
<dbReference type="InterPro" id="IPR006823">
    <property type="entry name" value="Ceramidase_alk"/>
</dbReference>
<keyword evidence="8" id="KW-1185">Reference proteome</keyword>
<dbReference type="Pfam" id="PF17048">
    <property type="entry name" value="Ceramidse_alk_C"/>
    <property type="match status" value="1"/>
</dbReference>
<dbReference type="PANTHER" id="PTHR12670">
    <property type="entry name" value="CERAMIDASE"/>
    <property type="match status" value="1"/>
</dbReference>
<comment type="catalytic activity">
    <reaction evidence="3">
        <text>an N-acylsphing-4-enine + H2O = sphing-4-enine + a fatty acid</text>
        <dbReference type="Rhea" id="RHEA:20856"/>
        <dbReference type="ChEBI" id="CHEBI:15377"/>
        <dbReference type="ChEBI" id="CHEBI:28868"/>
        <dbReference type="ChEBI" id="CHEBI:52639"/>
        <dbReference type="ChEBI" id="CHEBI:57756"/>
        <dbReference type="EC" id="3.5.1.23"/>
    </reaction>
</comment>
<dbReference type="Gene3D" id="2.60.40.2300">
    <property type="entry name" value="Neutral/alkaline non-lysosomal ceramidase, C-terminal domain"/>
    <property type="match status" value="1"/>
</dbReference>
<dbReference type="EMBL" id="BAABAH010000024">
    <property type="protein sequence ID" value="GAA3836205.1"/>
    <property type="molecule type" value="Genomic_DNA"/>
</dbReference>
<proteinExistence type="inferred from homology"/>
<feature type="region of interest" description="Disordered" evidence="4">
    <location>
        <begin position="316"/>
        <end position="350"/>
    </location>
</feature>
<dbReference type="Pfam" id="PF04734">
    <property type="entry name" value="Ceramidase_alk"/>
    <property type="match status" value="1"/>
</dbReference>
<organism evidence="7 8">
    <name type="scientific">Nocardioides panacisoli</name>
    <dbReference type="NCBI Taxonomy" id="627624"/>
    <lineage>
        <taxon>Bacteria</taxon>
        <taxon>Bacillati</taxon>
        <taxon>Actinomycetota</taxon>
        <taxon>Actinomycetes</taxon>
        <taxon>Propionibacteriales</taxon>
        <taxon>Nocardioidaceae</taxon>
        <taxon>Nocardioides</taxon>
    </lineage>
</organism>
<dbReference type="InterPro" id="IPR038445">
    <property type="entry name" value="NCDase_C_sf"/>
</dbReference>
<keyword evidence="2 3" id="KW-0378">Hydrolase</keyword>
<evidence type="ECO:0000313" key="7">
    <source>
        <dbReference type="EMBL" id="GAA3836205.1"/>
    </source>
</evidence>
<dbReference type="InterPro" id="IPR031331">
    <property type="entry name" value="NEUT/ALK_ceramidase_C"/>
</dbReference>
<evidence type="ECO:0000256" key="2">
    <source>
        <dbReference type="ARBA" id="ARBA00022801"/>
    </source>
</evidence>
<protein>
    <recommendedName>
        <fullName evidence="3">Neutral ceramidase</fullName>
        <ecNumber evidence="3">3.5.1.23</ecNumber>
    </recommendedName>
</protein>
<keyword evidence="3" id="KW-0746">Sphingolipid metabolism</keyword>
<feature type="region of interest" description="Disordered" evidence="4">
    <location>
        <begin position="491"/>
        <end position="523"/>
    </location>
</feature>
<reference evidence="8" key="1">
    <citation type="journal article" date="2019" name="Int. J. Syst. Evol. Microbiol.">
        <title>The Global Catalogue of Microorganisms (GCM) 10K type strain sequencing project: providing services to taxonomists for standard genome sequencing and annotation.</title>
        <authorList>
            <consortium name="The Broad Institute Genomics Platform"/>
            <consortium name="The Broad Institute Genome Sequencing Center for Infectious Disease"/>
            <person name="Wu L."/>
            <person name="Ma J."/>
        </authorList>
    </citation>
    <scope>NUCLEOTIDE SEQUENCE [LARGE SCALE GENOMIC DNA]</scope>
    <source>
        <strain evidence="8">JCM 16953</strain>
    </source>
</reference>
<dbReference type="RefSeq" id="WP_344778983.1">
    <property type="nucleotide sequence ID" value="NZ_BAABAH010000024.1"/>
</dbReference>
<evidence type="ECO:0000259" key="6">
    <source>
        <dbReference type="Pfam" id="PF17048"/>
    </source>
</evidence>
<evidence type="ECO:0000259" key="5">
    <source>
        <dbReference type="Pfam" id="PF04734"/>
    </source>
</evidence>
<keyword evidence="3" id="KW-0443">Lipid metabolism</keyword>
<feature type="domain" description="Neutral/alkaline non-lysosomal ceramidase C-terminal" evidence="6">
    <location>
        <begin position="485"/>
        <end position="636"/>
    </location>
</feature>
<dbReference type="EC" id="3.5.1.23" evidence="3"/>
<dbReference type="Proteomes" id="UP001501821">
    <property type="component" value="Unassembled WGS sequence"/>
</dbReference>
<comment type="similarity">
    <text evidence="1 3">Belongs to the neutral ceramidase family.</text>
</comment>
<evidence type="ECO:0000256" key="4">
    <source>
        <dbReference type="SAM" id="MobiDB-lite"/>
    </source>
</evidence>
<evidence type="ECO:0000256" key="1">
    <source>
        <dbReference type="ARBA" id="ARBA00009835"/>
    </source>
</evidence>
<name>A0ABP7J8A1_9ACTN</name>
<evidence type="ECO:0000256" key="3">
    <source>
        <dbReference type="RuleBase" id="RU366019"/>
    </source>
</evidence>
<evidence type="ECO:0000313" key="8">
    <source>
        <dbReference type="Proteomes" id="UP001501821"/>
    </source>
</evidence>
<sequence length="637" mass="69057">MAASWQVGRGIADITGEPADCGMLGYGKADQRTHGIHLRQRCRSFVLDDGARRVLLVVAELPLPMQSVTDEVLRRLAETFGDTYTEQNTLITVTHTHSGPGGYCGHLVYNATTSGFRPATFGAIVDGIIESVEAAHRDVAPAELALGHGALRDASVNRSRSAFERNPFEDREVFPDAIDPQTTLLRVVRDGRPVAAINFFATHGTSMSNRNLLISSDNKGYAAYHWERLVEDENYLAGEEPGFVAAFAQTNAGDMSPNLDVGSGPTDDERENTRIIGTRQYDAAAALLAGDLAPLGEGIDHRMVHVDLGRVHVRPEFTPDRRPHRTGRPMVAASQVAGTDEGKGFPGFRQGRHNPVWDGLSRAAYRLNPVLADQHAPKGIVLPGSLLNRLGAVVQERVPVQLLRLGRLHLIGIPAEVTIVAGLRLRRTVAAIVGADLDDVLVVGYSNAYVHYVTTPEEYVEQRYEGGSTLFGRWELPALMQVVAGLANAMHEGRPVDGGPPPESGKPASWLRSPPPDVADAGFGAVQQQPADCRPGETATATFESAYPNNDLRRGGTYLEVQRLVGEEWVRVADDGDWCTTFRWERAGRAGSLATITWDVPADTSPGRYRIVHHGAARDRSGALQQFTGCSRAFTVA</sequence>
<feature type="domain" description="Neutral/alkaline non-lysosomal ceramidase N-terminal" evidence="5">
    <location>
        <begin position="5"/>
        <end position="481"/>
    </location>
</feature>
<dbReference type="PANTHER" id="PTHR12670:SF1">
    <property type="entry name" value="NEUTRAL CERAMIDASE"/>
    <property type="match status" value="1"/>
</dbReference>
<dbReference type="InterPro" id="IPR031329">
    <property type="entry name" value="NEUT/ALK_ceramidase_N"/>
</dbReference>
<accession>A0ABP7J8A1</accession>
<comment type="caution">
    <text evidence="7">The sequence shown here is derived from an EMBL/GenBank/DDBJ whole genome shotgun (WGS) entry which is preliminary data.</text>
</comment>